<dbReference type="NCBIfam" id="TIGR02523">
    <property type="entry name" value="type_IV_pilV"/>
    <property type="match status" value="1"/>
</dbReference>
<keyword evidence="1" id="KW-0812">Transmembrane</keyword>
<feature type="transmembrane region" description="Helical" evidence="1">
    <location>
        <begin position="33"/>
        <end position="53"/>
    </location>
</feature>
<protein>
    <submittedName>
        <fullName evidence="2">Type IV pilus modification protein PilV</fullName>
    </submittedName>
</protein>
<dbReference type="KEGG" id="ptes:JQU52_07935"/>
<dbReference type="RefSeq" id="WP_230337983.1">
    <property type="nucleotide sequence ID" value="NZ_CP069798.1"/>
</dbReference>
<name>A0A892ZIE5_9NEIS</name>
<accession>A0A892ZIE5</accession>
<dbReference type="EMBL" id="CP069798">
    <property type="protein sequence ID" value="QRQ80699.1"/>
    <property type="molecule type" value="Genomic_DNA"/>
</dbReference>
<evidence type="ECO:0000256" key="1">
    <source>
        <dbReference type="SAM" id="Phobius"/>
    </source>
</evidence>
<reference evidence="2" key="1">
    <citation type="submission" date="2021-02" db="EMBL/GenBank/DDBJ databases">
        <title>Neisseriaceae sp. 26B isolated from the cloaca of a Common Toad-headed Turtle (Mesoclemmys nasuta).</title>
        <authorList>
            <person name="Spergser J."/>
            <person name="Busse H.-J."/>
        </authorList>
    </citation>
    <scope>NUCLEOTIDE SEQUENCE</scope>
    <source>
        <strain evidence="2">26B</strain>
    </source>
</reference>
<keyword evidence="1" id="KW-0472">Membrane</keyword>
<dbReference type="AlphaFoldDB" id="A0A892ZIE5"/>
<evidence type="ECO:0000313" key="2">
    <source>
        <dbReference type="EMBL" id="QRQ80699.1"/>
    </source>
</evidence>
<organism evidence="2 3">
    <name type="scientific">Paralysiella testudinis</name>
    <dbReference type="NCBI Taxonomy" id="2809020"/>
    <lineage>
        <taxon>Bacteria</taxon>
        <taxon>Pseudomonadati</taxon>
        <taxon>Pseudomonadota</taxon>
        <taxon>Betaproteobacteria</taxon>
        <taxon>Neisseriales</taxon>
        <taxon>Neisseriaceae</taxon>
        <taxon>Paralysiella</taxon>
    </lineage>
</organism>
<gene>
    <name evidence="2" type="primary">pilV</name>
    <name evidence="2" type="ORF">JQU52_07935</name>
</gene>
<sequence length="215" mass="22869">MLWLKKDLMVIPAIHNRFLVSSERPLKQQGATLIEAMVAIFVLAFGVLALMVAQLRSVSSVQEAENQTLVAQAAQTLMEGMLVNPTLEVSASGVTSRDYAAYAKGDVLTYCAAGGAASGVANTYPERTAINKSTLAQQQLCRFSSDLQNKLPNRTSLAAQVCKGNPQTGVCNAAATQYIISVSWGMQVGDATDAAQGTTNADGTMTYRYVLPVQD</sequence>
<dbReference type="Proteomes" id="UP000653156">
    <property type="component" value="Chromosome"/>
</dbReference>
<dbReference type="InterPro" id="IPR013362">
    <property type="entry name" value="Pilus_4_PilV"/>
</dbReference>
<evidence type="ECO:0000313" key="3">
    <source>
        <dbReference type="Proteomes" id="UP000653156"/>
    </source>
</evidence>
<proteinExistence type="predicted"/>
<keyword evidence="1" id="KW-1133">Transmembrane helix</keyword>
<keyword evidence="3" id="KW-1185">Reference proteome</keyword>
<dbReference type="Pfam" id="PF07963">
    <property type="entry name" value="N_methyl"/>
    <property type="match status" value="1"/>
</dbReference>
<dbReference type="InterPro" id="IPR012902">
    <property type="entry name" value="N_methyl_site"/>
</dbReference>